<dbReference type="PANTHER" id="PTHR30250">
    <property type="entry name" value="PST FAMILY PREDICTED COLANIC ACID TRANSPORTER"/>
    <property type="match status" value="1"/>
</dbReference>
<feature type="transmembrane region" description="Helical" evidence="7">
    <location>
        <begin position="172"/>
        <end position="191"/>
    </location>
</feature>
<comment type="caution">
    <text evidence="8">The sequence shown here is derived from an EMBL/GenBank/DDBJ whole genome shotgun (WGS) entry which is preliminary data.</text>
</comment>
<gene>
    <name evidence="8" type="ORF">GAP41_12985</name>
</gene>
<dbReference type="Proteomes" id="UP000431575">
    <property type="component" value="Unassembled WGS sequence"/>
</dbReference>
<feature type="transmembrane region" description="Helical" evidence="7">
    <location>
        <begin position="21"/>
        <end position="39"/>
    </location>
</feature>
<dbReference type="PANTHER" id="PTHR30250:SF10">
    <property type="entry name" value="LIPOPOLYSACCHARIDE BIOSYNTHESIS PROTEIN WZXC"/>
    <property type="match status" value="1"/>
</dbReference>
<keyword evidence="3" id="KW-1003">Cell membrane</keyword>
<comment type="similarity">
    <text evidence="2">Belongs to the polysaccharide synthase family.</text>
</comment>
<feature type="transmembrane region" description="Helical" evidence="7">
    <location>
        <begin position="365"/>
        <end position="392"/>
    </location>
</feature>
<feature type="transmembrane region" description="Helical" evidence="7">
    <location>
        <begin position="81"/>
        <end position="104"/>
    </location>
</feature>
<comment type="subcellular location">
    <subcellularLocation>
        <location evidence="1">Cell membrane</location>
        <topology evidence="1">Multi-pass membrane protein</topology>
    </subcellularLocation>
</comment>
<dbReference type="InterPro" id="IPR050833">
    <property type="entry name" value="Poly_Biosynth_Transport"/>
</dbReference>
<name>A0A4Q5E896_BACUN</name>
<evidence type="ECO:0000256" key="4">
    <source>
        <dbReference type="ARBA" id="ARBA00022692"/>
    </source>
</evidence>
<dbReference type="EMBL" id="WCTM01000007">
    <property type="protein sequence ID" value="KAB4241652.1"/>
    <property type="molecule type" value="Genomic_DNA"/>
</dbReference>
<reference evidence="8 9" key="1">
    <citation type="journal article" date="2019" name="Nat. Med.">
        <title>A library of human gut bacterial isolates paired with longitudinal multiomics data enables mechanistic microbiome research.</title>
        <authorList>
            <person name="Poyet M."/>
            <person name="Groussin M."/>
            <person name="Gibbons S.M."/>
            <person name="Avila-Pacheco J."/>
            <person name="Jiang X."/>
            <person name="Kearney S.M."/>
            <person name="Perrotta A.R."/>
            <person name="Berdy B."/>
            <person name="Zhao S."/>
            <person name="Lieberman T.D."/>
            <person name="Swanson P.K."/>
            <person name="Smith M."/>
            <person name="Roesemann S."/>
            <person name="Alexander J.E."/>
            <person name="Rich S.A."/>
            <person name="Livny J."/>
            <person name="Vlamakis H."/>
            <person name="Clish C."/>
            <person name="Bullock K."/>
            <person name="Deik A."/>
            <person name="Scott J."/>
            <person name="Pierce K.A."/>
            <person name="Xavier R.J."/>
            <person name="Alm E.J."/>
        </authorList>
    </citation>
    <scope>NUCLEOTIDE SEQUENCE [LARGE SCALE GENOMIC DNA]</scope>
    <source>
        <strain evidence="8 9">BIOML-A6</strain>
    </source>
</reference>
<feature type="transmembrane region" description="Helical" evidence="7">
    <location>
        <begin position="412"/>
        <end position="434"/>
    </location>
</feature>
<evidence type="ECO:0000313" key="9">
    <source>
        <dbReference type="Proteomes" id="UP000431575"/>
    </source>
</evidence>
<keyword evidence="4 7" id="KW-0812">Transmembrane</keyword>
<evidence type="ECO:0000256" key="6">
    <source>
        <dbReference type="ARBA" id="ARBA00023136"/>
    </source>
</evidence>
<feature type="transmembrane region" description="Helical" evidence="7">
    <location>
        <begin position="289"/>
        <end position="312"/>
    </location>
</feature>
<evidence type="ECO:0000256" key="7">
    <source>
        <dbReference type="SAM" id="Phobius"/>
    </source>
</evidence>
<feature type="transmembrane region" description="Helical" evidence="7">
    <location>
        <begin position="147"/>
        <end position="166"/>
    </location>
</feature>
<dbReference type="GO" id="GO:0005886">
    <property type="term" value="C:plasma membrane"/>
    <property type="evidence" value="ECO:0007669"/>
    <property type="project" value="UniProtKB-SubCell"/>
</dbReference>
<dbReference type="CDD" id="cd13127">
    <property type="entry name" value="MATE_tuaB_like"/>
    <property type="match status" value="1"/>
</dbReference>
<evidence type="ECO:0000256" key="1">
    <source>
        <dbReference type="ARBA" id="ARBA00004651"/>
    </source>
</evidence>
<organism evidence="8 9">
    <name type="scientific">Bacteroides uniformis</name>
    <dbReference type="NCBI Taxonomy" id="820"/>
    <lineage>
        <taxon>Bacteria</taxon>
        <taxon>Pseudomonadati</taxon>
        <taxon>Bacteroidota</taxon>
        <taxon>Bacteroidia</taxon>
        <taxon>Bacteroidales</taxon>
        <taxon>Bacteroidaceae</taxon>
        <taxon>Bacteroides</taxon>
    </lineage>
</organism>
<evidence type="ECO:0000256" key="3">
    <source>
        <dbReference type="ARBA" id="ARBA00022475"/>
    </source>
</evidence>
<feature type="transmembrane region" description="Helical" evidence="7">
    <location>
        <begin position="324"/>
        <end position="344"/>
    </location>
</feature>
<dbReference type="Pfam" id="PF13440">
    <property type="entry name" value="Polysacc_synt_3"/>
    <property type="match status" value="1"/>
</dbReference>
<keyword evidence="5 7" id="KW-1133">Transmembrane helix</keyword>
<sequence>MSENLQKKTLTGVIWSSIDRFSMQGIQFVLSIIIARQLAPSDYGVIAMLAIFLALAQAFIDSGFSNALIQKQNRTDIDYSTVFFFNIGVGIVMYGLLVLCAPLISSFYDMPLLNDIIKWVGLNLIVTSFATVQRAKLTIELDFKRQAIISIVSILLSGCVSVWMAYSGYGVWTLVASVLVGNIITTVLLWWSARWTPCLAFSIDSFKELFGFGSKLLAGGLIHIIYKNLYTLIIGKMFPVSQLGAYNKAYTISQYPSSNLTGVLTRVTYPIECKAQDDNEKLYSIFARIIKISTIIIFPLMIGLCAVAKPFVGLLLTDKWLVCVPYLRIMCIAFMWDPIMRLCWDILNVKHRSDYSLKSEIWKKIVAFILLFASVPFGIKAMCVSLLVYSIADIFVVTQFTKRIIPQISFSHVMQLISPSLLCSAIMGCIVYAYTLFISSYSLQLFGGILIGICMYVLLVYLICKDDFIYLTSLLKKIIVKK</sequence>
<feature type="transmembrane region" description="Helical" evidence="7">
    <location>
        <begin position="441"/>
        <end position="463"/>
    </location>
</feature>
<dbReference type="RefSeq" id="WP_130081266.1">
    <property type="nucleotide sequence ID" value="NZ_RCXX01000007.1"/>
</dbReference>
<proteinExistence type="inferred from homology"/>
<feature type="transmembrane region" description="Helical" evidence="7">
    <location>
        <begin position="45"/>
        <end position="69"/>
    </location>
</feature>
<evidence type="ECO:0000256" key="5">
    <source>
        <dbReference type="ARBA" id="ARBA00022989"/>
    </source>
</evidence>
<dbReference type="AlphaFoldDB" id="A0A4Q5E896"/>
<evidence type="ECO:0000313" key="8">
    <source>
        <dbReference type="EMBL" id="KAB4241652.1"/>
    </source>
</evidence>
<feature type="transmembrane region" description="Helical" evidence="7">
    <location>
        <begin position="116"/>
        <end position="135"/>
    </location>
</feature>
<protein>
    <submittedName>
        <fullName evidence="8">Lipopolysaccharide biosynthesis protein</fullName>
    </submittedName>
</protein>
<evidence type="ECO:0000256" key="2">
    <source>
        <dbReference type="ARBA" id="ARBA00007430"/>
    </source>
</evidence>
<accession>A0A4Q5E896</accession>
<keyword evidence="6 7" id="KW-0472">Membrane</keyword>